<organism evidence="2 3">
    <name type="scientific">Bacterioplanes sanyensis</name>
    <dbReference type="NCBI Taxonomy" id="1249553"/>
    <lineage>
        <taxon>Bacteria</taxon>
        <taxon>Pseudomonadati</taxon>
        <taxon>Pseudomonadota</taxon>
        <taxon>Gammaproteobacteria</taxon>
        <taxon>Oceanospirillales</taxon>
        <taxon>Oceanospirillaceae</taxon>
        <taxon>Bacterioplanes</taxon>
    </lineage>
</organism>
<keyword evidence="3" id="KW-1185">Reference proteome</keyword>
<dbReference type="Pfam" id="PF12151">
    <property type="entry name" value="MVL"/>
    <property type="match status" value="1"/>
</dbReference>
<protein>
    <recommendedName>
        <fullName evidence="1">Mannan-binding protein domain-containing protein</fullName>
    </recommendedName>
</protein>
<proteinExistence type="predicted"/>
<sequence length="347" mass="37758">MNMYVLKKNCKTSLLLALAAVLVLVGTRTVYASSLPAKPSMSLGNIKSECITQHPSGTMVVRSENGAKITHPDGSTFDVADKTDCQKVAMEKSKEPLATTQCPPLHWEYLNAQTWFPPAVVGSFTANYTVPPTPDIVGEQSLFYWIGLDSDYGVIQPVLAFSDGGWKFASFIVANNNIHMSSYIDVKPNDVIQAAIKKVPGENSQYQITASSSGQSSNLNVDIQGHAMPWAMNVLESWFLQSCNELSEGPMLFSNIEMKDVAGQVLSPQWTPFTTLVNKNLCKSTMTVNNNGIAVTKPAYIGLEAGPIWDNSDARNKCPSTCGRACLQWSGQWRTTEPGKQSVCGCN</sequence>
<accession>A0A222FI80</accession>
<evidence type="ECO:0000313" key="3">
    <source>
        <dbReference type="Proteomes" id="UP000202440"/>
    </source>
</evidence>
<dbReference type="AlphaFoldDB" id="A0A222FI80"/>
<dbReference type="KEGG" id="bsan:CHH28_07190"/>
<name>A0A222FI80_9GAMM</name>
<dbReference type="InterPro" id="IPR021992">
    <property type="entry name" value="MVL"/>
</dbReference>
<reference evidence="2 3" key="1">
    <citation type="submission" date="2017-07" db="EMBL/GenBank/DDBJ databases">
        <title>Annotated genome sequence of Bacterioplanes sanyensis isolated from Red Sea.</title>
        <authorList>
            <person name="Rehman Z.U."/>
        </authorList>
    </citation>
    <scope>NUCLEOTIDE SEQUENCE [LARGE SCALE GENOMIC DNA]</scope>
    <source>
        <strain evidence="2 3">NV9</strain>
    </source>
</reference>
<dbReference type="InterPro" id="IPR053754">
    <property type="entry name" value="OligoMan_bind_ChitinaseAct_sf"/>
</dbReference>
<gene>
    <name evidence="2" type="ORF">CHH28_07190</name>
</gene>
<dbReference type="OrthoDB" id="280897at2"/>
<evidence type="ECO:0000313" key="2">
    <source>
        <dbReference type="EMBL" id="ASP38469.1"/>
    </source>
</evidence>
<evidence type="ECO:0000259" key="1">
    <source>
        <dbReference type="Pfam" id="PF12151"/>
    </source>
</evidence>
<dbReference type="EMBL" id="CP022530">
    <property type="protein sequence ID" value="ASP38469.1"/>
    <property type="molecule type" value="Genomic_DNA"/>
</dbReference>
<dbReference type="Gene3D" id="3.30.1490.230">
    <property type="match status" value="1"/>
</dbReference>
<dbReference type="Proteomes" id="UP000202440">
    <property type="component" value="Chromosome"/>
</dbReference>
<dbReference type="RefSeq" id="WP_094059661.1">
    <property type="nucleotide sequence ID" value="NZ_CP022530.1"/>
</dbReference>
<feature type="domain" description="Mannan-binding protein" evidence="1">
    <location>
        <begin position="311"/>
        <end position="346"/>
    </location>
</feature>